<name>L8ECI5_HUMAN</name>
<evidence type="ECO:0000313" key="1">
    <source>
        <dbReference type="EMBL" id="CCQ43627.1"/>
    </source>
</evidence>
<accession>L8ECI5</accession>
<protein>
    <submittedName>
        <fullName evidence="1">Alternative protein C11orf30</fullName>
    </submittedName>
</protein>
<sequence length="46" mass="5378">MLLLMQLSSIMHLFQCLQKQEARKWFAIPTQVPRQPQPLPLFQVAA</sequence>
<dbReference type="AlphaFoldDB" id="L8ECI5"/>
<organism evidence="1">
    <name type="scientific">Homo sapiens</name>
    <name type="common">Human</name>
    <dbReference type="NCBI Taxonomy" id="9606"/>
    <lineage>
        <taxon>Eukaryota</taxon>
        <taxon>Metazoa</taxon>
        <taxon>Chordata</taxon>
        <taxon>Craniata</taxon>
        <taxon>Vertebrata</taxon>
        <taxon>Euteleostomi</taxon>
        <taxon>Mammalia</taxon>
        <taxon>Eutheria</taxon>
        <taxon>Euarchontoglires</taxon>
        <taxon>Primates</taxon>
        <taxon>Haplorrhini</taxon>
        <taxon>Catarrhini</taxon>
        <taxon>Hominidae</taxon>
        <taxon>Homo</taxon>
    </lineage>
</organism>
<proteinExistence type="predicted"/>
<reference evidence="1" key="1">
    <citation type="journal article" date="2013" name="PLoS ONE">
        <title>Direct detection of alternative open reading frames translation products in human significantly expands the proteome.</title>
        <authorList>
            <person name="Vanderperre B."/>
            <person name="Lucier J.-F."/>
            <person name="Motard J."/>
            <person name="Tremblay G."/>
            <person name="Vanderperre S."/>
            <person name="Wisztorski M."/>
            <person name="Salzet M."/>
            <person name="Boisvert F.-M."/>
            <person name="Roucou X."/>
        </authorList>
    </citation>
    <scope>NUCLEOTIDE SEQUENCE</scope>
</reference>
<gene>
    <name evidence="1" type="primary">C11orf30</name>
</gene>
<dbReference type="EMBL" id="HF584130">
    <property type="protein sequence ID" value="CCQ43627.1"/>
    <property type="molecule type" value="Genomic_DNA"/>
</dbReference>
<dbReference type="ChiTaRS" id="EMSY">
    <property type="organism name" value="human"/>
</dbReference>